<feature type="binding site" evidence="9 12">
    <location>
        <begin position="151"/>
        <end position="152"/>
    </location>
    <ligand>
        <name>substrate</name>
    </ligand>
</feature>
<feature type="binding site" evidence="9 13">
    <location>
        <position position="410"/>
    </location>
    <ligand>
        <name>Mn(2+)</name>
        <dbReference type="ChEBI" id="CHEBI:29035"/>
        <label>1</label>
    </ligand>
</feature>
<dbReference type="PANTHER" id="PTHR31637">
    <property type="entry name" value="2,3-BISPHOSPHOGLYCERATE-INDEPENDENT PHOSPHOGLYCERATE MUTASE"/>
    <property type="match status" value="1"/>
</dbReference>
<name>A0AAD1FRC8_9FLAO</name>
<feature type="binding site" evidence="9 13">
    <location>
        <position position="447"/>
    </location>
    <ligand>
        <name>Mn(2+)</name>
        <dbReference type="ChEBI" id="CHEBI:29035"/>
        <label>2</label>
    </ligand>
</feature>
<dbReference type="InterPro" id="IPR005995">
    <property type="entry name" value="Pgm_bpd_ind"/>
</dbReference>
<dbReference type="AlphaFoldDB" id="A0AAD1FRC8"/>
<evidence type="ECO:0000256" key="5">
    <source>
        <dbReference type="ARBA" id="ARBA00022723"/>
    </source>
</evidence>
<dbReference type="EMBL" id="AP014610">
    <property type="protein sequence ID" value="BBA17874.1"/>
    <property type="molecule type" value="Genomic_DNA"/>
</dbReference>
<dbReference type="GO" id="GO:0030145">
    <property type="term" value="F:manganese ion binding"/>
    <property type="evidence" value="ECO:0007669"/>
    <property type="project" value="UniProtKB-UniRule"/>
</dbReference>
<feature type="binding site" evidence="9 12">
    <location>
        <position position="188"/>
    </location>
    <ligand>
        <name>substrate</name>
    </ligand>
</feature>
<dbReference type="InterPro" id="IPR017850">
    <property type="entry name" value="Alkaline_phosphatase_core_sf"/>
</dbReference>
<comment type="pathway">
    <text evidence="3 9">Carbohydrate degradation; glycolysis; pyruvate from D-glyceraldehyde 3-phosphate: step 3/5.</text>
</comment>
<evidence type="ECO:0000256" key="1">
    <source>
        <dbReference type="ARBA" id="ARBA00000370"/>
    </source>
</evidence>
<dbReference type="PANTHER" id="PTHR31637:SF0">
    <property type="entry name" value="2,3-BISPHOSPHOGLYCERATE-INDEPENDENT PHOSPHOGLYCERATE MUTASE"/>
    <property type="match status" value="1"/>
</dbReference>
<organism evidence="16 17">
    <name type="scientific">Blattabacterium punctulatus CPU2</name>
    <dbReference type="NCBI Taxonomy" id="1457032"/>
    <lineage>
        <taxon>Bacteria</taxon>
        <taxon>Pseudomonadati</taxon>
        <taxon>Bacteroidota</taxon>
        <taxon>Flavobacteriia</taxon>
        <taxon>Flavobacteriales</taxon>
        <taxon>Blattabacteriaceae</taxon>
        <taxon>Blattabacterium</taxon>
    </lineage>
</organism>
<feature type="binding site" evidence="9 13">
    <location>
        <position position="62"/>
    </location>
    <ligand>
        <name>Mn(2+)</name>
        <dbReference type="ChEBI" id="CHEBI:29035"/>
        <label>2</label>
    </ligand>
</feature>
<dbReference type="GO" id="GO:0006007">
    <property type="term" value="P:glucose catabolic process"/>
    <property type="evidence" value="ECO:0007669"/>
    <property type="project" value="InterPro"/>
</dbReference>
<evidence type="ECO:0000256" key="8">
    <source>
        <dbReference type="ARBA" id="ARBA00023235"/>
    </source>
</evidence>
<dbReference type="NCBIfam" id="TIGR01307">
    <property type="entry name" value="pgm_bpd_ind"/>
    <property type="match status" value="1"/>
</dbReference>
<dbReference type="RefSeq" id="WP_110548646.1">
    <property type="nucleotide sequence ID" value="NZ_AP014610.1"/>
</dbReference>
<feature type="binding site" evidence="9 12">
    <location>
        <begin position="260"/>
        <end position="263"/>
    </location>
    <ligand>
        <name>substrate</name>
    </ligand>
</feature>
<evidence type="ECO:0000259" key="14">
    <source>
        <dbReference type="Pfam" id="PF01676"/>
    </source>
</evidence>
<feature type="binding site" evidence="9 12">
    <location>
        <position position="339"/>
    </location>
    <ligand>
        <name>substrate</name>
    </ligand>
</feature>
<dbReference type="InterPro" id="IPR011258">
    <property type="entry name" value="BPG-indep_PGM_N"/>
</dbReference>
<dbReference type="PIRSF" id="PIRSF001492">
    <property type="entry name" value="IPGAM"/>
    <property type="match status" value="1"/>
</dbReference>
<evidence type="ECO:0000256" key="3">
    <source>
        <dbReference type="ARBA" id="ARBA00004798"/>
    </source>
</evidence>
<keyword evidence="7 9" id="KW-0464">Manganese</keyword>
<protein>
    <recommendedName>
        <fullName evidence="9 10">2,3-bisphosphoglycerate-independent phosphoglycerate mutase</fullName>
        <shortName evidence="9">BPG-independent PGAM</shortName>
        <shortName evidence="9">Phosphoglyceromutase</shortName>
        <shortName evidence="9">iPGM</shortName>
        <ecNumber evidence="9 10">5.4.2.12</ecNumber>
    </recommendedName>
</protein>
<feature type="domain" description="Metalloenzyme" evidence="14">
    <location>
        <begin position="2"/>
        <end position="507"/>
    </location>
</feature>
<dbReference type="GO" id="GO:0005829">
    <property type="term" value="C:cytosol"/>
    <property type="evidence" value="ECO:0007669"/>
    <property type="project" value="TreeGrafter"/>
</dbReference>
<proteinExistence type="inferred from homology"/>
<dbReference type="InterPro" id="IPR006124">
    <property type="entry name" value="Metalloenzyme"/>
</dbReference>
<accession>A0AAD1FRC8</accession>
<feature type="binding site" evidence="9 13">
    <location>
        <position position="448"/>
    </location>
    <ligand>
        <name>Mn(2+)</name>
        <dbReference type="ChEBI" id="CHEBI:29035"/>
        <label>2</label>
    </ligand>
</feature>
<keyword evidence="5 9" id="KW-0479">Metal-binding</keyword>
<gene>
    <name evidence="9 16" type="primary">gpmI</name>
    <name evidence="16" type="ORF">CPU2_382</name>
</gene>
<evidence type="ECO:0000256" key="13">
    <source>
        <dbReference type="PIRSR" id="PIRSR001492-3"/>
    </source>
</evidence>
<keyword evidence="8 9" id="KW-0413">Isomerase</keyword>
<dbReference type="GO" id="GO:0004619">
    <property type="term" value="F:phosphoglycerate mutase activity"/>
    <property type="evidence" value="ECO:0007669"/>
    <property type="project" value="UniProtKB-UniRule"/>
</dbReference>
<dbReference type="Pfam" id="PF01676">
    <property type="entry name" value="Metalloenzyme"/>
    <property type="match status" value="1"/>
</dbReference>
<evidence type="ECO:0000313" key="16">
    <source>
        <dbReference type="EMBL" id="BBA17874.1"/>
    </source>
</evidence>
<dbReference type="CDD" id="cd16010">
    <property type="entry name" value="iPGM"/>
    <property type="match status" value="1"/>
</dbReference>
<reference evidence="16 17" key="1">
    <citation type="submission" date="2014-06" db="EMBL/GenBank/DDBJ databases">
        <title>Genome sequence of the intracellular symbiont Blattabacterium cuenoti, strain CPU2 from the wood feeding cockroach Cryptocercus punctulatus.</title>
        <authorList>
            <person name="Kinjo Y."/>
            <person name="Ohkuma M."/>
            <person name="Tokuda G."/>
        </authorList>
    </citation>
    <scope>NUCLEOTIDE SEQUENCE [LARGE SCALE GENOMIC DNA]</scope>
    <source>
        <strain evidence="16 17">CPU2</strain>
    </source>
</reference>
<feature type="binding site" evidence="9 12">
    <location>
        <position position="121"/>
    </location>
    <ligand>
        <name>substrate</name>
    </ligand>
</feature>
<evidence type="ECO:0000256" key="2">
    <source>
        <dbReference type="ARBA" id="ARBA00002315"/>
    </source>
</evidence>
<dbReference type="Gene3D" id="3.40.1450.10">
    <property type="entry name" value="BPG-independent phosphoglycerate mutase, domain B"/>
    <property type="match status" value="1"/>
</dbReference>
<dbReference type="EC" id="5.4.2.12" evidence="9 10"/>
<comment type="similarity">
    <text evidence="4 9">Belongs to the BPG-independent phosphoglycerate mutase family.</text>
</comment>
<dbReference type="FunFam" id="3.40.1450.10:FF:000002">
    <property type="entry name" value="2,3-bisphosphoglycerate-independent phosphoglycerate mutase"/>
    <property type="match status" value="1"/>
</dbReference>
<evidence type="ECO:0000256" key="7">
    <source>
        <dbReference type="ARBA" id="ARBA00023211"/>
    </source>
</evidence>
<comment type="function">
    <text evidence="2 9">Catalyzes the interconversion of 2-phosphoglycerate and 3-phosphoglycerate.</text>
</comment>
<evidence type="ECO:0000256" key="12">
    <source>
        <dbReference type="PIRSR" id="PIRSR001492-2"/>
    </source>
</evidence>
<keyword evidence="6 9" id="KW-0324">Glycolysis</keyword>
<evidence type="ECO:0000256" key="9">
    <source>
        <dbReference type="HAMAP-Rule" id="MF_01038"/>
    </source>
</evidence>
<evidence type="ECO:0000256" key="10">
    <source>
        <dbReference type="NCBIfam" id="TIGR01307"/>
    </source>
</evidence>
<evidence type="ECO:0000256" key="11">
    <source>
        <dbReference type="PIRSR" id="PIRSR001492-1"/>
    </source>
</evidence>
<evidence type="ECO:0000256" key="4">
    <source>
        <dbReference type="ARBA" id="ARBA00008819"/>
    </source>
</evidence>
<evidence type="ECO:0000259" key="15">
    <source>
        <dbReference type="Pfam" id="PF06415"/>
    </source>
</evidence>
<feature type="domain" description="BPG-independent PGAM N-terminal" evidence="15">
    <location>
        <begin position="82"/>
        <end position="301"/>
    </location>
</feature>
<dbReference type="GO" id="GO:0006096">
    <property type="term" value="P:glycolytic process"/>
    <property type="evidence" value="ECO:0007669"/>
    <property type="project" value="UniProtKB-UniRule"/>
</dbReference>
<feature type="active site" description="Phosphoserine intermediate" evidence="9 11">
    <location>
        <position position="62"/>
    </location>
</feature>
<dbReference type="Pfam" id="PF06415">
    <property type="entry name" value="iPGM_N"/>
    <property type="match status" value="1"/>
</dbReference>
<comment type="subunit">
    <text evidence="9">Monomer.</text>
</comment>
<evidence type="ECO:0000256" key="6">
    <source>
        <dbReference type="ARBA" id="ARBA00023152"/>
    </source>
</evidence>
<feature type="binding site" evidence="9 13">
    <location>
        <position position="406"/>
    </location>
    <ligand>
        <name>Mn(2+)</name>
        <dbReference type="ChEBI" id="CHEBI:29035"/>
        <label>1</label>
    </ligand>
</feature>
<dbReference type="Gene3D" id="3.40.720.10">
    <property type="entry name" value="Alkaline Phosphatase, subunit A"/>
    <property type="match status" value="1"/>
</dbReference>
<dbReference type="GeneID" id="66556687"/>
<comment type="cofactor">
    <cofactor evidence="9">
        <name>Mn(2+)</name>
        <dbReference type="ChEBI" id="CHEBI:29035"/>
    </cofactor>
    <text evidence="9">Binds 2 manganese ions per subunit.</text>
</comment>
<sequence>MKKLILIILDGWGLSSPKKSYRSAIHIAKTPFIDYCYKHYPFSKLQASGLSVGLPKGQMGNSEVGHINLGSGRKVIQSLEEINNSIQNKLFQKKVNSIFDYIFYTKKRIHFIGLLSDGGVHSHINHLFYLLKIAHKKKINNVFVHAFTDGRDTSPKKGIFYLKNLFSFMKKNIGKLSSIIGRYYSMDRDKRWERTQIAYNAIVHSKGYYCKSDNILKYIEYSYNKGITDEFLKPIISIDNFGNPISKIEKEDVVFCFNFRSDRSRQLTEFLTNNLEKNTKSNSLFKIDKLNLYYITMTCYNPKYKNINVIFKKKNLSNTLGEILEKEGKKQIRIAETEKYPHVTFFFSGGREIPFFGETRILCKSPKVSTYDQKPEMNAKQIVNKIIPELKKKKVDFICLNFANPDMVGHTGKMKETIKACEFVDYCTKICSEEAIKNSYTVIIVGDHGNADYMINSDGSPNTSHSSSFVPFILLDQIYKNNKNIILKKIASLSDVTPTILQLMNLPKPNIMNGISIIKKISE</sequence>
<dbReference type="InterPro" id="IPR036646">
    <property type="entry name" value="PGAM_B_sf"/>
</dbReference>
<dbReference type="HAMAP" id="MF_01038">
    <property type="entry name" value="GpmI"/>
    <property type="match status" value="1"/>
</dbReference>
<dbReference type="SUPFAM" id="SSF53649">
    <property type="entry name" value="Alkaline phosphatase-like"/>
    <property type="match status" value="1"/>
</dbReference>
<comment type="catalytic activity">
    <reaction evidence="1 9">
        <text>(2R)-2-phosphoglycerate = (2R)-3-phosphoglycerate</text>
        <dbReference type="Rhea" id="RHEA:15901"/>
        <dbReference type="ChEBI" id="CHEBI:58272"/>
        <dbReference type="ChEBI" id="CHEBI:58289"/>
        <dbReference type="EC" id="5.4.2.12"/>
    </reaction>
</comment>
<feature type="binding site" evidence="9 12">
    <location>
        <position position="182"/>
    </location>
    <ligand>
        <name>substrate</name>
    </ligand>
</feature>
<feature type="binding site" evidence="9 13">
    <location>
        <position position="465"/>
    </location>
    <ligand>
        <name>Mn(2+)</name>
        <dbReference type="ChEBI" id="CHEBI:29035"/>
        <label>1</label>
    </ligand>
</feature>
<evidence type="ECO:0000313" key="17">
    <source>
        <dbReference type="Proteomes" id="UP000262607"/>
    </source>
</evidence>
<dbReference type="Proteomes" id="UP000262607">
    <property type="component" value="Chromosome"/>
</dbReference>
<dbReference type="SUPFAM" id="SSF64158">
    <property type="entry name" value="2,3-Bisphosphoglycerate-independent phosphoglycerate mutase, substrate-binding domain"/>
    <property type="match status" value="1"/>
</dbReference>
<feature type="binding site" evidence="9 13">
    <location>
        <position position="10"/>
    </location>
    <ligand>
        <name>Mn(2+)</name>
        <dbReference type="ChEBI" id="CHEBI:29035"/>
        <label>2</label>
    </ligand>
</feature>